<proteinExistence type="inferred from homology"/>
<organism evidence="7">
    <name type="scientific">uncultured Pleomorphomonas sp</name>
    <dbReference type="NCBI Taxonomy" id="442121"/>
    <lineage>
        <taxon>Bacteria</taxon>
        <taxon>Pseudomonadati</taxon>
        <taxon>Pseudomonadota</taxon>
        <taxon>Alphaproteobacteria</taxon>
        <taxon>Hyphomicrobiales</taxon>
        <taxon>Pleomorphomonadaceae</taxon>
        <taxon>Pleomorphomonas</taxon>
        <taxon>environmental samples</taxon>
    </lineage>
</organism>
<dbReference type="PROSITE" id="PS50893">
    <property type="entry name" value="ABC_TRANSPORTER_2"/>
    <property type="match status" value="1"/>
</dbReference>
<dbReference type="SUPFAM" id="SSF50331">
    <property type="entry name" value="MOP-like"/>
    <property type="match status" value="1"/>
</dbReference>
<dbReference type="Gene3D" id="2.40.50.140">
    <property type="entry name" value="Nucleic acid-binding proteins"/>
    <property type="match status" value="1"/>
</dbReference>
<dbReference type="InterPro" id="IPR047641">
    <property type="entry name" value="ABC_transpr_MalK/UgpC-like"/>
</dbReference>
<evidence type="ECO:0000256" key="2">
    <source>
        <dbReference type="ARBA" id="ARBA00005417"/>
    </source>
</evidence>
<comment type="subcellular location">
    <subcellularLocation>
        <location evidence="1">Cell inner membrane</location>
        <topology evidence="1">Peripheral membrane protein</topology>
    </subcellularLocation>
</comment>
<dbReference type="Pfam" id="PF00005">
    <property type="entry name" value="ABC_tran"/>
    <property type="match status" value="1"/>
</dbReference>
<keyword evidence="4" id="KW-0547">Nucleotide-binding</keyword>
<dbReference type="InterPro" id="IPR012340">
    <property type="entry name" value="NA-bd_OB-fold"/>
</dbReference>
<dbReference type="InterPro" id="IPR003439">
    <property type="entry name" value="ABC_transporter-like_ATP-bd"/>
</dbReference>
<protein>
    <submittedName>
        <fullName evidence="7">Uncharacterized ABC transporter ATP-binding protein y4oS</fullName>
    </submittedName>
</protein>
<name>A0A212LF09_9HYPH</name>
<comment type="similarity">
    <text evidence="2">Belongs to the ABC transporter superfamily.</text>
</comment>
<dbReference type="InterPro" id="IPR027417">
    <property type="entry name" value="P-loop_NTPase"/>
</dbReference>
<dbReference type="PROSITE" id="PS00211">
    <property type="entry name" value="ABC_TRANSPORTER_1"/>
    <property type="match status" value="1"/>
</dbReference>
<reference evidence="7" key="1">
    <citation type="submission" date="2016-08" db="EMBL/GenBank/DDBJ databases">
        <authorList>
            <person name="Seilhamer J.J."/>
        </authorList>
    </citation>
    <scope>NUCLEOTIDE SEQUENCE</scope>
    <source>
        <strain evidence="7">86</strain>
    </source>
</reference>
<dbReference type="InterPro" id="IPR017871">
    <property type="entry name" value="ABC_transporter-like_CS"/>
</dbReference>
<dbReference type="PANTHER" id="PTHR43875">
    <property type="entry name" value="MALTODEXTRIN IMPORT ATP-BINDING PROTEIN MSMX"/>
    <property type="match status" value="1"/>
</dbReference>
<gene>
    <name evidence="7" type="ORF">KL86PLE_30572</name>
</gene>
<dbReference type="EMBL" id="FMJD01000007">
    <property type="protein sequence ID" value="SCM76125.1"/>
    <property type="molecule type" value="Genomic_DNA"/>
</dbReference>
<dbReference type="SMART" id="SM00382">
    <property type="entry name" value="AAA"/>
    <property type="match status" value="1"/>
</dbReference>
<dbReference type="NCBIfam" id="NF008653">
    <property type="entry name" value="PRK11650.1"/>
    <property type="match status" value="1"/>
</dbReference>
<sequence>MEAIMGSVTLNNVTKTFGQLSVIHDVSLQIEEGEFCVLVGPSGSGKSTLLRIIAGLEAVSSGQVTIGGRDVTTLPPKHRDIAMVFQTYALYPQMTVRENMGFALKLAGVPKPEIARKVAETAEMLELGALLDRLPKELSGGQRQRVSMGRAIVRNPSVFLFDEPLSNLDAKLRSQVRGEIADLHRRLSTTSVYVTHDQIEAMTLGQKIVVLKDGRVEQAGAPLELYEKPVNTFVAGFLGTPSINLLRTKAQVSEEGKFAVFENGAKVRLDPAYEVGNGQDLVYGIRPEHVRLSGGAEAGGIPARVHSVENTGSDMVVFSDAGPLRITAAFKEQRNIAPGEAITLTPDLAKAHIFDAATSKRIPALS</sequence>
<dbReference type="Pfam" id="PF08402">
    <property type="entry name" value="TOBE_2"/>
    <property type="match status" value="1"/>
</dbReference>
<dbReference type="AlphaFoldDB" id="A0A212LF09"/>
<dbReference type="FunFam" id="3.40.50.300:FF:000042">
    <property type="entry name" value="Maltose/maltodextrin ABC transporter, ATP-binding protein"/>
    <property type="match status" value="1"/>
</dbReference>
<dbReference type="GO" id="GO:0008643">
    <property type="term" value="P:carbohydrate transport"/>
    <property type="evidence" value="ECO:0007669"/>
    <property type="project" value="InterPro"/>
</dbReference>
<dbReference type="InterPro" id="IPR003593">
    <property type="entry name" value="AAA+_ATPase"/>
</dbReference>
<keyword evidence="5 7" id="KW-0067">ATP-binding</keyword>
<dbReference type="GO" id="GO:0055052">
    <property type="term" value="C:ATP-binding cassette (ABC) transporter complex, substrate-binding subunit-containing"/>
    <property type="evidence" value="ECO:0007669"/>
    <property type="project" value="TreeGrafter"/>
</dbReference>
<evidence type="ECO:0000256" key="4">
    <source>
        <dbReference type="ARBA" id="ARBA00022741"/>
    </source>
</evidence>
<evidence type="ECO:0000256" key="3">
    <source>
        <dbReference type="ARBA" id="ARBA00022448"/>
    </source>
</evidence>
<dbReference type="Gene3D" id="3.40.50.300">
    <property type="entry name" value="P-loop containing nucleotide triphosphate hydrolases"/>
    <property type="match status" value="1"/>
</dbReference>
<evidence type="ECO:0000256" key="5">
    <source>
        <dbReference type="ARBA" id="ARBA00022840"/>
    </source>
</evidence>
<keyword evidence="3" id="KW-0813">Transport</keyword>
<dbReference type="PANTHER" id="PTHR43875:SF10">
    <property type="entry name" value="BLL2173 PROTEIN"/>
    <property type="match status" value="1"/>
</dbReference>
<evidence type="ECO:0000313" key="7">
    <source>
        <dbReference type="EMBL" id="SCM76125.1"/>
    </source>
</evidence>
<dbReference type="SUPFAM" id="SSF52540">
    <property type="entry name" value="P-loop containing nucleoside triphosphate hydrolases"/>
    <property type="match status" value="1"/>
</dbReference>
<dbReference type="InterPro" id="IPR013611">
    <property type="entry name" value="Transp-assoc_OB_typ2"/>
</dbReference>
<dbReference type="InterPro" id="IPR008995">
    <property type="entry name" value="Mo/tungstate-bd_C_term_dom"/>
</dbReference>
<feature type="domain" description="ABC transporter" evidence="6">
    <location>
        <begin position="8"/>
        <end position="238"/>
    </location>
</feature>
<dbReference type="InterPro" id="IPR015855">
    <property type="entry name" value="ABC_transpr_MalK-like"/>
</dbReference>
<dbReference type="GO" id="GO:0016887">
    <property type="term" value="F:ATP hydrolysis activity"/>
    <property type="evidence" value="ECO:0007669"/>
    <property type="project" value="InterPro"/>
</dbReference>
<accession>A0A212LF09</accession>
<evidence type="ECO:0000259" key="6">
    <source>
        <dbReference type="PROSITE" id="PS50893"/>
    </source>
</evidence>
<evidence type="ECO:0000256" key="1">
    <source>
        <dbReference type="ARBA" id="ARBA00004417"/>
    </source>
</evidence>
<dbReference type="CDD" id="cd03301">
    <property type="entry name" value="ABC_MalK_N"/>
    <property type="match status" value="1"/>
</dbReference>
<dbReference type="Gene3D" id="2.40.50.100">
    <property type="match status" value="1"/>
</dbReference>
<dbReference type="GO" id="GO:0140359">
    <property type="term" value="F:ABC-type transporter activity"/>
    <property type="evidence" value="ECO:0007669"/>
    <property type="project" value="InterPro"/>
</dbReference>
<dbReference type="GO" id="GO:0005524">
    <property type="term" value="F:ATP binding"/>
    <property type="evidence" value="ECO:0007669"/>
    <property type="project" value="UniProtKB-KW"/>
</dbReference>